<evidence type="ECO:0000259" key="5">
    <source>
        <dbReference type="PROSITE" id="PS50977"/>
    </source>
</evidence>
<dbReference type="HOGENOM" id="CLU_069356_23_1_11"/>
<dbReference type="KEGG" id="kfl:Kfla_6345"/>
<protein>
    <submittedName>
        <fullName evidence="6">Transcriptional regulator, TetR family</fullName>
    </submittedName>
</protein>
<reference evidence="6 7" key="2">
    <citation type="journal article" date="2010" name="Stand. Genomic Sci.">
        <title>Complete genome sequence of Kribbella flavida type strain (IFO 14399).</title>
        <authorList>
            <person name="Pukall R."/>
            <person name="Lapidus A."/>
            <person name="Glavina Del Rio T."/>
            <person name="Copeland A."/>
            <person name="Tice H."/>
            <person name="Cheng J.-F."/>
            <person name="Lucas S."/>
            <person name="Chen F."/>
            <person name="Nolan M."/>
            <person name="LaButti K."/>
            <person name="Pati A."/>
            <person name="Ivanova N."/>
            <person name="Mavrommatis K."/>
            <person name="Mikhailova N."/>
            <person name="Pitluck S."/>
            <person name="Bruce D."/>
            <person name="Goodwin L."/>
            <person name="Land M."/>
            <person name="Hauser L."/>
            <person name="Chang Y.-J."/>
            <person name="Jeffries C.D."/>
            <person name="Chen A."/>
            <person name="Palaniappan K."/>
            <person name="Chain P."/>
            <person name="Rohde M."/>
            <person name="Goeker M."/>
            <person name="Bristow J."/>
            <person name="Eisen J.A."/>
            <person name="Markowitz V."/>
            <person name="Hugenholtz P."/>
            <person name="Kyrpides N.C."/>
            <person name="Klenk H.-P."/>
            <person name="Brettin T."/>
        </authorList>
    </citation>
    <scope>NUCLEOTIDE SEQUENCE [LARGE SCALE GENOMIC DNA]</scope>
    <source>
        <strain evidence="7">DSM 17836 / JCM 10339 / NBRC 14399</strain>
    </source>
</reference>
<keyword evidence="7" id="KW-1185">Reference proteome</keyword>
<reference evidence="7" key="1">
    <citation type="submission" date="2009-09" db="EMBL/GenBank/DDBJ databases">
        <title>The complete genome of Kribbella flavida DSM 17836.</title>
        <authorList>
            <consortium name="US DOE Joint Genome Institute (JGI-PGF)"/>
            <person name="Lucas S."/>
            <person name="Copeland A."/>
            <person name="Lapidus A."/>
            <person name="Glavina del Rio T."/>
            <person name="Dalin E."/>
            <person name="Tice H."/>
            <person name="Bruce D."/>
            <person name="Goodwin L."/>
            <person name="Pitluck S."/>
            <person name="Kyrpides N."/>
            <person name="Mavromatis K."/>
            <person name="Ivanova N."/>
            <person name="Saunders E."/>
            <person name="Brettin T."/>
            <person name="Detter J.C."/>
            <person name="Han C."/>
            <person name="Larimer F."/>
            <person name="Land M."/>
            <person name="Hauser L."/>
            <person name="Markowitz V."/>
            <person name="Cheng J.-F."/>
            <person name="Hugenholtz P."/>
            <person name="Woyke T."/>
            <person name="Wu D."/>
            <person name="Pukall R."/>
            <person name="Klenk H.-P."/>
            <person name="Eisen J.A."/>
        </authorList>
    </citation>
    <scope>NUCLEOTIDE SEQUENCE [LARGE SCALE GENOMIC DNA]</scope>
    <source>
        <strain evidence="7">DSM 17836 / JCM 10339 / NBRC 14399</strain>
    </source>
</reference>
<evidence type="ECO:0000256" key="2">
    <source>
        <dbReference type="ARBA" id="ARBA00023125"/>
    </source>
</evidence>
<evidence type="ECO:0000256" key="4">
    <source>
        <dbReference type="PROSITE-ProRule" id="PRU00335"/>
    </source>
</evidence>
<dbReference type="AlphaFoldDB" id="D2PWW7"/>
<dbReference type="Pfam" id="PF00440">
    <property type="entry name" value="TetR_N"/>
    <property type="match status" value="1"/>
</dbReference>
<dbReference type="InterPro" id="IPR001647">
    <property type="entry name" value="HTH_TetR"/>
</dbReference>
<feature type="DNA-binding region" description="H-T-H motif" evidence="4">
    <location>
        <begin position="40"/>
        <end position="59"/>
    </location>
</feature>
<dbReference type="eggNOG" id="COG1309">
    <property type="taxonomic scope" value="Bacteria"/>
</dbReference>
<dbReference type="GO" id="GO:0003677">
    <property type="term" value="F:DNA binding"/>
    <property type="evidence" value="ECO:0007669"/>
    <property type="project" value="UniProtKB-UniRule"/>
</dbReference>
<evidence type="ECO:0000256" key="3">
    <source>
        <dbReference type="ARBA" id="ARBA00023163"/>
    </source>
</evidence>
<gene>
    <name evidence="6" type="ordered locus">Kfla_6345</name>
</gene>
<dbReference type="Gene3D" id="1.10.357.10">
    <property type="entry name" value="Tetracycline Repressor, domain 2"/>
    <property type="match status" value="1"/>
</dbReference>
<keyword evidence="2 4" id="KW-0238">DNA-binding</keyword>
<sequence>MVGREGGEVSGRRRSAADTREHVLAVAHDLFYWQGIRAIGVDRIAAEAGIAPTTLYRLFASKDDLIAAYVERAHAAYREWFTGALEAGGNDPKARVLALFDELMVQLEPDRCRGCPFLMVLTEFPDQTLPSHQQAVAMKQWVQDQFLDLASALEPADPATLAGHLTLLFEGAYATVQATGIGGPARQTRALAEAILPG</sequence>
<dbReference type="SUPFAM" id="SSF48498">
    <property type="entry name" value="Tetracyclin repressor-like, C-terminal domain"/>
    <property type="match status" value="1"/>
</dbReference>
<evidence type="ECO:0000256" key="1">
    <source>
        <dbReference type="ARBA" id="ARBA00023015"/>
    </source>
</evidence>
<name>D2PWW7_KRIFD</name>
<dbReference type="PANTHER" id="PTHR47506:SF6">
    <property type="entry name" value="HTH-TYPE TRANSCRIPTIONAL REPRESSOR NEMR"/>
    <property type="match status" value="1"/>
</dbReference>
<dbReference type="RefSeq" id="WP_012923900.1">
    <property type="nucleotide sequence ID" value="NC_013729.1"/>
</dbReference>
<dbReference type="InterPro" id="IPR009057">
    <property type="entry name" value="Homeodomain-like_sf"/>
</dbReference>
<dbReference type="PRINTS" id="PR00455">
    <property type="entry name" value="HTHTETR"/>
</dbReference>
<keyword evidence="1" id="KW-0805">Transcription regulation</keyword>
<evidence type="ECO:0000313" key="7">
    <source>
        <dbReference type="Proteomes" id="UP000007967"/>
    </source>
</evidence>
<dbReference type="SUPFAM" id="SSF46689">
    <property type="entry name" value="Homeodomain-like"/>
    <property type="match status" value="1"/>
</dbReference>
<dbReference type="EMBL" id="CP001736">
    <property type="protein sequence ID" value="ADB35347.1"/>
    <property type="molecule type" value="Genomic_DNA"/>
</dbReference>
<proteinExistence type="predicted"/>
<dbReference type="Proteomes" id="UP000007967">
    <property type="component" value="Chromosome"/>
</dbReference>
<evidence type="ECO:0000313" key="6">
    <source>
        <dbReference type="EMBL" id="ADB35347.1"/>
    </source>
</evidence>
<dbReference type="InterPro" id="IPR036271">
    <property type="entry name" value="Tet_transcr_reg_TetR-rel_C_sf"/>
</dbReference>
<accession>D2PWW7</accession>
<keyword evidence="3" id="KW-0804">Transcription</keyword>
<dbReference type="PROSITE" id="PS50977">
    <property type="entry name" value="HTH_TETR_2"/>
    <property type="match status" value="1"/>
</dbReference>
<organism evidence="6 7">
    <name type="scientific">Kribbella flavida (strain DSM 17836 / JCM 10339 / NBRC 14399)</name>
    <dbReference type="NCBI Taxonomy" id="479435"/>
    <lineage>
        <taxon>Bacteria</taxon>
        <taxon>Bacillati</taxon>
        <taxon>Actinomycetota</taxon>
        <taxon>Actinomycetes</taxon>
        <taxon>Propionibacteriales</taxon>
        <taxon>Kribbellaceae</taxon>
        <taxon>Kribbella</taxon>
    </lineage>
</organism>
<feature type="domain" description="HTH tetR-type" evidence="5">
    <location>
        <begin position="17"/>
        <end position="77"/>
    </location>
</feature>
<dbReference type="PANTHER" id="PTHR47506">
    <property type="entry name" value="TRANSCRIPTIONAL REGULATORY PROTEIN"/>
    <property type="match status" value="1"/>
</dbReference>